<evidence type="ECO:0000256" key="8">
    <source>
        <dbReference type="NCBIfam" id="TIGR00188"/>
    </source>
</evidence>
<evidence type="ECO:0000256" key="1">
    <source>
        <dbReference type="ARBA" id="ARBA00002663"/>
    </source>
</evidence>
<evidence type="ECO:0000256" key="9">
    <source>
        <dbReference type="SAM" id="MobiDB-lite"/>
    </source>
</evidence>
<evidence type="ECO:0000256" key="2">
    <source>
        <dbReference type="ARBA" id="ARBA00022694"/>
    </source>
</evidence>
<dbReference type="HAMAP" id="MF_00227">
    <property type="entry name" value="RNase_P"/>
    <property type="match status" value="1"/>
</dbReference>
<evidence type="ECO:0000313" key="10">
    <source>
        <dbReference type="EMBL" id="PJJ57650.1"/>
    </source>
</evidence>
<dbReference type="InterPro" id="IPR000100">
    <property type="entry name" value="RNase_P"/>
</dbReference>
<dbReference type="GO" id="GO:0004526">
    <property type="term" value="F:ribonuclease P activity"/>
    <property type="evidence" value="ECO:0007669"/>
    <property type="project" value="UniProtKB-UniRule"/>
</dbReference>
<dbReference type="OrthoDB" id="196964at2"/>
<dbReference type="PROSITE" id="PS00648">
    <property type="entry name" value="RIBONUCLEASE_P"/>
    <property type="match status" value="1"/>
</dbReference>
<dbReference type="EC" id="3.1.26.5" evidence="7 8"/>
<proteinExistence type="inferred from homology"/>
<feature type="region of interest" description="Disordered" evidence="9">
    <location>
        <begin position="95"/>
        <end position="120"/>
    </location>
</feature>
<keyword evidence="5 7" id="KW-0378">Hydrolase</keyword>
<evidence type="ECO:0000256" key="4">
    <source>
        <dbReference type="ARBA" id="ARBA00022759"/>
    </source>
</evidence>
<dbReference type="InterPro" id="IPR020539">
    <property type="entry name" value="RNase_P_CS"/>
</dbReference>
<dbReference type="GO" id="GO:0000049">
    <property type="term" value="F:tRNA binding"/>
    <property type="evidence" value="ECO:0007669"/>
    <property type="project" value="UniProtKB-UniRule"/>
</dbReference>
<comment type="function">
    <text evidence="1 7">RNaseP catalyzes the removal of the 5'-leader sequence from pre-tRNA to produce the mature 5'-terminus. It can also cleave other RNA substrates such as 4.5S RNA. The protein component plays an auxiliary but essential role in vivo by binding to the 5'-leader sequence and broadening the substrate specificity of the ribozyme.</text>
</comment>
<dbReference type="AlphaFoldDB" id="A0A0B2B773"/>
<accession>A0A0B2B773</accession>
<protein>
    <recommendedName>
        <fullName evidence="7 8">Ribonuclease P protein component</fullName>
        <shortName evidence="7">RNase P protein</shortName>
        <shortName evidence="7">RNaseP protein</shortName>
        <ecNumber evidence="7 8">3.1.26.5</ecNumber>
    </recommendedName>
    <alternativeName>
        <fullName evidence="7">Protein C5</fullName>
    </alternativeName>
</protein>
<dbReference type="InterPro" id="IPR014721">
    <property type="entry name" value="Ribsml_uS5_D2-typ_fold_subgr"/>
</dbReference>
<keyword evidence="3 7" id="KW-0540">Nuclease</keyword>
<keyword evidence="2 7" id="KW-0819">tRNA processing</keyword>
<organism evidence="10 11">
    <name type="scientific">Mumia flava</name>
    <dbReference type="NCBI Taxonomy" id="1348852"/>
    <lineage>
        <taxon>Bacteria</taxon>
        <taxon>Bacillati</taxon>
        <taxon>Actinomycetota</taxon>
        <taxon>Actinomycetes</taxon>
        <taxon>Propionibacteriales</taxon>
        <taxon>Nocardioidaceae</taxon>
        <taxon>Mumia</taxon>
    </lineage>
</organism>
<comment type="caution">
    <text evidence="10">The sequence shown here is derived from an EMBL/GenBank/DDBJ whole genome shotgun (WGS) entry which is preliminary data.</text>
</comment>
<evidence type="ECO:0000313" key="11">
    <source>
        <dbReference type="Proteomes" id="UP000230842"/>
    </source>
</evidence>
<dbReference type="GO" id="GO:0042781">
    <property type="term" value="F:3'-tRNA processing endoribonuclease activity"/>
    <property type="evidence" value="ECO:0007669"/>
    <property type="project" value="TreeGrafter"/>
</dbReference>
<dbReference type="NCBIfam" id="TIGR00188">
    <property type="entry name" value="rnpA"/>
    <property type="match status" value="1"/>
</dbReference>
<dbReference type="PANTHER" id="PTHR33992:SF1">
    <property type="entry name" value="RIBONUCLEASE P PROTEIN COMPONENT"/>
    <property type="match status" value="1"/>
</dbReference>
<keyword evidence="6 7" id="KW-0694">RNA-binding</keyword>
<name>A0A0B2B773_9ACTN</name>
<dbReference type="GO" id="GO:0001682">
    <property type="term" value="P:tRNA 5'-leader removal"/>
    <property type="evidence" value="ECO:0007669"/>
    <property type="project" value="UniProtKB-UniRule"/>
</dbReference>
<dbReference type="Proteomes" id="UP000230842">
    <property type="component" value="Unassembled WGS sequence"/>
</dbReference>
<evidence type="ECO:0000256" key="6">
    <source>
        <dbReference type="ARBA" id="ARBA00022884"/>
    </source>
</evidence>
<evidence type="ECO:0000256" key="5">
    <source>
        <dbReference type="ARBA" id="ARBA00022801"/>
    </source>
</evidence>
<dbReference type="EMBL" id="PGEZ01000001">
    <property type="protein sequence ID" value="PJJ57650.1"/>
    <property type="molecule type" value="Genomic_DNA"/>
</dbReference>
<comment type="catalytic activity">
    <reaction evidence="7">
        <text>Endonucleolytic cleavage of RNA, removing 5'-extranucleotides from tRNA precursor.</text>
        <dbReference type="EC" id="3.1.26.5"/>
    </reaction>
</comment>
<reference evidence="10 11" key="1">
    <citation type="submission" date="2017-11" db="EMBL/GenBank/DDBJ databases">
        <title>Genomic Encyclopedia of Archaeal and Bacterial Type Strains, Phase II (KMG-II): From Individual Species to Whole Genera.</title>
        <authorList>
            <person name="Goeker M."/>
        </authorList>
    </citation>
    <scope>NUCLEOTIDE SEQUENCE [LARGE SCALE GENOMIC DNA]</scope>
    <source>
        <strain evidence="10 11">DSM 27763</strain>
    </source>
</reference>
<feature type="region of interest" description="Disordered" evidence="9">
    <location>
        <begin position="1"/>
        <end position="26"/>
    </location>
</feature>
<comment type="subunit">
    <text evidence="7">Consists of a catalytic RNA component (M1 or rnpB) and a protein subunit.</text>
</comment>
<dbReference type="PANTHER" id="PTHR33992">
    <property type="entry name" value="RIBONUCLEASE P PROTEIN COMPONENT"/>
    <property type="match status" value="1"/>
</dbReference>
<evidence type="ECO:0000256" key="7">
    <source>
        <dbReference type="HAMAP-Rule" id="MF_00227"/>
    </source>
</evidence>
<gene>
    <name evidence="7" type="primary">rnpA</name>
    <name evidence="10" type="ORF">CLV56_1888</name>
</gene>
<comment type="similarity">
    <text evidence="7">Belongs to the RnpA family.</text>
</comment>
<keyword evidence="4 7" id="KW-0255">Endonuclease</keyword>
<dbReference type="SUPFAM" id="SSF54211">
    <property type="entry name" value="Ribosomal protein S5 domain 2-like"/>
    <property type="match status" value="1"/>
</dbReference>
<evidence type="ECO:0000256" key="3">
    <source>
        <dbReference type="ARBA" id="ARBA00022722"/>
    </source>
</evidence>
<dbReference type="Pfam" id="PF00825">
    <property type="entry name" value="Ribonuclease_P"/>
    <property type="match status" value="1"/>
</dbReference>
<sequence>MLSSPHRLRSGGDIRATTRRGRRAGSRTVLAHARLGVRGPAEPTRVAFVVGRQVGNAVTRNQVKRRLRAQMRPRLTSVPGGSDLVLRALPAAATASSPTLSSDLDRVLGRLAPAPERSGR</sequence>
<dbReference type="RefSeq" id="WP_039363262.1">
    <property type="nucleotide sequence ID" value="NZ_PGEZ01000001.1"/>
</dbReference>
<keyword evidence="11" id="KW-1185">Reference proteome</keyword>
<dbReference type="InterPro" id="IPR020568">
    <property type="entry name" value="Ribosomal_Su5_D2-typ_SF"/>
</dbReference>
<dbReference type="GO" id="GO:0030677">
    <property type="term" value="C:ribonuclease P complex"/>
    <property type="evidence" value="ECO:0007669"/>
    <property type="project" value="TreeGrafter"/>
</dbReference>
<dbReference type="Gene3D" id="3.30.230.10">
    <property type="match status" value="1"/>
</dbReference>